<evidence type="ECO:0000256" key="1">
    <source>
        <dbReference type="SAM" id="SignalP"/>
    </source>
</evidence>
<keyword evidence="1" id="KW-0732">Signal</keyword>
<dbReference type="AlphaFoldDB" id="A0A812QU85"/>
<evidence type="ECO:0000313" key="2">
    <source>
        <dbReference type="EMBL" id="CAE7403571.1"/>
    </source>
</evidence>
<comment type="caution">
    <text evidence="2">The sequence shown here is derived from an EMBL/GenBank/DDBJ whole genome shotgun (WGS) entry which is preliminary data.</text>
</comment>
<organism evidence="2 3">
    <name type="scientific">Symbiodinium natans</name>
    <dbReference type="NCBI Taxonomy" id="878477"/>
    <lineage>
        <taxon>Eukaryota</taxon>
        <taxon>Sar</taxon>
        <taxon>Alveolata</taxon>
        <taxon>Dinophyceae</taxon>
        <taxon>Suessiales</taxon>
        <taxon>Symbiodiniaceae</taxon>
        <taxon>Symbiodinium</taxon>
    </lineage>
</organism>
<gene>
    <name evidence="2" type="ORF">SNAT2548_LOCUS21961</name>
</gene>
<feature type="chain" id="PRO_5032608401" evidence="1">
    <location>
        <begin position="23"/>
        <end position="167"/>
    </location>
</feature>
<protein>
    <submittedName>
        <fullName evidence="2">Uncharacterized protein</fullName>
    </submittedName>
</protein>
<keyword evidence="3" id="KW-1185">Reference proteome</keyword>
<feature type="signal peptide" evidence="1">
    <location>
        <begin position="1"/>
        <end position="22"/>
    </location>
</feature>
<name>A0A812QU85_9DINO</name>
<sequence>MKAASGTLLVLLNARLLQQVECSMWSGHWLGKEFQHPGDREGFITHDKVSVTLIGDTGFYTIPAWDGARTIRIQSQSETHLYGTMSGANNEHFNCHCTLLQDASIFCSFGEYTFSGVKTHAITETLASPDASSSRPAPSNPHDIYDACRDSCRAATERVLQDFVREL</sequence>
<evidence type="ECO:0000313" key="3">
    <source>
        <dbReference type="Proteomes" id="UP000604046"/>
    </source>
</evidence>
<proteinExistence type="predicted"/>
<reference evidence="2" key="1">
    <citation type="submission" date="2021-02" db="EMBL/GenBank/DDBJ databases">
        <authorList>
            <person name="Dougan E. K."/>
            <person name="Rhodes N."/>
            <person name="Thang M."/>
            <person name="Chan C."/>
        </authorList>
    </citation>
    <scope>NUCLEOTIDE SEQUENCE</scope>
</reference>
<dbReference type="Proteomes" id="UP000604046">
    <property type="component" value="Unassembled WGS sequence"/>
</dbReference>
<accession>A0A812QU85</accession>
<dbReference type="EMBL" id="CAJNDS010002269">
    <property type="protein sequence ID" value="CAE7403571.1"/>
    <property type="molecule type" value="Genomic_DNA"/>
</dbReference>